<feature type="region of interest" description="Disordered" evidence="1">
    <location>
        <begin position="1"/>
        <end position="71"/>
    </location>
</feature>
<dbReference type="Proteomes" id="UP000463951">
    <property type="component" value="Chromosome"/>
</dbReference>
<protein>
    <submittedName>
        <fullName evidence="2">Uncharacterized protein</fullName>
    </submittedName>
</protein>
<sequence length="80" mass="8460">MPTGGLPTGAVQRGISRVDSTRTGKDTRARRYGAPPWFRAGPVARLIPPSDARPAGRGASYEREPASAASFDVAVRARLP</sequence>
<evidence type="ECO:0000313" key="2">
    <source>
        <dbReference type="EMBL" id="BBJ46898.1"/>
    </source>
</evidence>
<evidence type="ECO:0000256" key="1">
    <source>
        <dbReference type="SAM" id="MobiDB-lite"/>
    </source>
</evidence>
<dbReference type="AlphaFoldDB" id="A0A499V3D6"/>
<evidence type="ECO:0000313" key="3">
    <source>
        <dbReference type="Proteomes" id="UP000463951"/>
    </source>
</evidence>
<dbReference type="EMBL" id="AP019620">
    <property type="protein sequence ID" value="BBJ46898.1"/>
    <property type="molecule type" value="Genomic_DNA"/>
</dbReference>
<reference evidence="2 3" key="1">
    <citation type="journal article" date="2020" name="Int. J. Syst. Evol. Microbiol.">
        <title>Reclassification of Streptomyces castelarensis and Streptomyces sporoclivatus as later heterotypic synonyms of Streptomyces antimycoticus.</title>
        <authorList>
            <person name="Komaki H."/>
            <person name="Tamura T."/>
        </authorList>
    </citation>
    <scope>NUCLEOTIDE SEQUENCE [LARGE SCALE GENOMIC DNA]</scope>
    <source>
        <strain evidence="2 3">NBRC 100767</strain>
    </source>
</reference>
<feature type="compositionally biased region" description="Basic and acidic residues" evidence="1">
    <location>
        <begin position="19"/>
        <end position="29"/>
    </location>
</feature>
<gene>
    <name evidence="2" type="ORF">SSPO_096160</name>
</gene>
<organism evidence="2 3">
    <name type="scientific">Streptomyces antimycoticus</name>
    <dbReference type="NCBI Taxonomy" id="68175"/>
    <lineage>
        <taxon>Bacteria</taxon>
        <taxon>Bacillati</taxon>
        <taxon>Actinomycetota</taxon>
        <taxon>Actinomycetes</taxon>
        <taxon>Kitasatosporales</taxon>
        <taxon>Streptomycetaceae</taxon>
        <taxon>Streptomyces</taxon>
        <taxon>Streptomyces violaceusniger group</taxon>
    </lineage>
</organism>
<name>A0A499V3D6_9ACTN</name>
<proteinExistence type="predicted"/>
<accession>A0A499V3D6</accession>